<evidence type="ECO:0000256" key="5">
    <source>
        <dbReference type="ARBA" id="ARBA00022927"/>
    </source>
</evidence>
<dbReference type="Pfam" id="PF05743">
    <property type="entry name" value="UEV"/>
    <property type="match status" value="1"/>
</dbReference>
<dbReference type="InterPro" id="IPR017916">
    <property type="entry name" value="SB_dom"/>
</dbReference>
<reference evidence="12 13" key="1">
    <citation type="submission" date="2016-04" db="EMBL/GenBank/DDBJ databases">
        <title>The genome of Intoshia linei affirms orthonectids as highly simplified spiralians.</title>
        <authorList>
            <person name="Mikhailov K.V."/>
            <person name="Slusarev G.S."/>
            <person name="Nikitin M.A."/>
            <person name="Logacheva M.D."/>
            <person name="Penin A."/>
            <person name="Aleoshin V."/>
            <person name="Panchin Y.V."/>
        </authorList>
    </citation>
    <scope>NUCLEOTIDE SEQUENCE [LARGE SCALE GENOMIC DNA]</scope>
    <source>
        <strain evidence="12">Intl2013</strain>
        <tissue evidence="12">Whole animal</tissue>
    </source>
</reference>
<dbReference type="InterPro" id="IPR006575">
    <property type="entry name" value="RWD_dom"/>
</dbReference>
<evidence type="ECO:0000259" key="9">
    <source>
        <dbReference type="PROSITE" id="PS50908"/>
    </source>
</evidence>
<dbReference type="PANTHER" id="PTHR23306:SF3">
    <property type="entry name" value="TUMOR SUPPRESSOR PROTEIN 101"/>
    <property type="match status" value="1"/>
</dbReference>
<dbReference type="PROSITE" id="PS51322">
    <property type="entry name" value="UEV"/>
    <property type="match status" value="1"/>
</dbReference>
<dbReference type="SUPFAM" id="SSF54495">
    <property type="entry name" value="UBC-like"/>
    <property type="match status" value="1"/>
</dbReference>
<evidence type="ECO:0000256" key="8">
    <source>
        <dbReference type="SAM" id="Coils"/>
    </source>
</evidence>
<sequence length="320" mass="36844">MFTKINSPSISREKYIVDELNGIVAIYPTLSYKTEPYGGTMGCFDNLYIVTGTFNINYGGNKYDVPIRITLPIKYPYIAPIVNIIPSRGTYLNVSEFLDANGNVTLPCLSRKWAPHKVTLLSLLDILRESFSSIPPLYLDKRKNIDTKPNDGSIDSIRASLLSAIADKCNALYKTTYDTYMNTYVQLQSEERQLLDGQQRLLAYCNQIEDETNKVKQENERLSAKNKELDSKISNFRKDILTKNDENLNYEEAVKPQTPFFKQLLDATAEEQSICDVLHLLKDSYENSGLSIYDYLKKVREYSKKRYFLRHTIKKCRARL</sequence>
<dbReference type="Gene3D" id="6.10.140.820">
    <property type="match status" value="1"/>
</dbReference>
<evidence type="ECO:0000256" key="7">
    <source>
        <dbReference type="PROSITE-ProRule" id="PRU00644"/>
    </source>
</evidence>
<dbReference type="GO" id="GO:0008333">
    <property type="term" value="P:endosome to lysosome transport"/>
    <property type="evidence" value="ECO:0007669"/>
    <property type="project" value="TreeGrafter"/>
</dbReference>
<evidence type="ECO:0000313" key="13">
    <source>
        <dbReference type="Proteomes" id="UP000078046"/>
    </source>
</evidence>
<dbReference type="Pfam" id="PF09454">
    <property type="entry name" value="Vps23_core"/>
    <property type="match status" value="1"/>
</dbReference>
<dbReference type="PROSITE" id="PS51312">
    <property type="entry name" value="SB"/>
    <property type="match status" value="1"/>
</dbReference>
<dbReference type="Proteomes" id="UP000078046">
    <property type="component" value="Unassembled WGS sequence"/>
</dbReference>
<comment type="caution">
    <text evidence="12">The sequence shown here is derived from an EMBL/GenBank/DDBJ whole genome shotgun (WGS) entry which is preliminary data.</text>
</comment>
<dbReference type="Gene3D" id="6.10.250.370">
    <property type="match status" value="1"/>
</dbReference>
<dbReference type="OrthoDB" id="306304at2759"/>
<evidence type="ECO:0000259" key="10">
    <source>
        <dbReference type="PROSITE" id="PS51312"/>
    </source>
</evidence>
<dbReference type="Gene3D" id="3.10.110.10">
    <property type="entry name" value="Ubiquitin Conjugating Enzyme"/>
    <property type="match status" value="1"/>
</dbReference>
<evidence type="ECO:0000256" key="2">
    <source>
        <dbReference type="ARBA" id="ARBA00009594"/>
    </source>
</evidence>
<keyword evidence="6 8" id="KW-0175">Coiled coil</keyword>
<dbReference type="SUPFAM" id="SSF140111">
    <property type="entry name" value="Endosomal sorting complex assembly domain"/>
    <property type="match status" value="1"/>
</dbReference>
<name>A0A177BCY3_9BILA</name>
<keyword evidence="13" id="KW-1185">Reference proteome</keyword>
<keyword evidence="3 7" id="KW-0813">Transport</keyword>
<dbReference type="PROSITE" id="PS50908">
    <property type="entry name" value="RWD"/>
    <property type="match status" value="1"/>
</dbReference>
<comment type="similarity">
    <text evidence="2">Belongs to the ubiquitin-conjugating enzyme family. UEV subfamily.</text>
</comment>
<evidence type="ECO:0000256" key="3">
    <source>
        <dbReference type="ARBA" id="ARBA00022448"/>
    </source>
</evidence>
<proteinExistence type="inferred from homology"/>
<evidence type="ECO:0000256" key="1">
    <source>
        <dbReference type="ARBA" id="ARBA00004177"/>
    </source>
</evidence>
<dbReference type="GO" id="GO:0000813">
    <property type="term" value="C:ESCRT I complex"/>
    <property type="evidence" value="ECO:0007669"/>
    <property type="project" value="TreeGrafter"/>
</dbReference>
<evidence type="ECO:0000313" key="12">
    <source>
        <dbReference type="EMBL" id="OAF72070.1"/>
    </source>
</evidence>
<dbReference type="InterPro" id="IPR008883">
    <property type="entry name" value="UEV_N"/>
</dbReference>
<feature type="domain" description="SB" evidence="10">
    <location>
        <begin position="258"/>
        <end position="320"/>
    </location>
</feature>
<keyword evidence="5 7" id="KW-0653">Protein transport</keyword>
<dbReference type="InterPro" id="IPR052070">
    <property type="entry name" value="ESCRT-I_UEV_domain"/>
</dbReference>
<evidence type="ECO:0000259" key="11">
    <source>
        <dbReference type="PROSITE" id="PS51322"/>
    </source>
</evidence>
<protein>
    <submittedName>
        <fullName evidence="12">ESCRT-I complex subunit VPS23</fullName>
    </submittedName>
</protein>
<comment type="subcellular location">
    <subcellularLocation>
        <location evidence="1">Endosome</location>
    </subcellularLocation>
</comment>
<feature type="domain" description="RWD" evidence="9">
    <location>
        <begin position="18"/>
        <end position="134"/>
    </location>
</feature>
<dbReference type="InterPro" id="IPR016135">
    <property type="entry name" value="UBQ-conjugating_enzyme/RWD"/>
</dbReference>
<feature type="domain" description="UEV" evidence="11">
    <location>
        <begin position="1"/>
        <end position="141"/>
    </location>
</feature>
<evidence type="ECO:0000256" key="6">
    <source>
        <dbReference type="ARBA" id="ARBA00023054"/>
    </source>
</evidence>
<evidence type="ECO:0000256" key="4">
    <source>
        <dbReference type="ARBA" id="ARBA00022753"/>
    </source>
</evidence>
<accession>A0A177BCY3</accession>
<organism evidence="12 13">
    <name type="scientific">Intoshia linei</name>
    <dbReference type="NCBI Taxonomy" id="1819745"/>
    <lineage>
        <taxon>Eukaryota</taxon>
        <taxon>Metazoa</taxon>
        <taxon>Spiralia</taxon>
        <taxon>Lophotrochozoa</taxon>
        <taxon>Mesozoa</taxon>
        <taxon>Orthonectida</taxon>
        <taxon>Rhopaluridae</taxon>
        <taxon>Intoshia</taxon>
    </lineage>
</organism>
<dbReference type="CDD" id="cd11685">
    <property type="entry name" value="UEV_TSG101-like"/>
    <property type="match status" value="1"/>
</dbReference>
<dbReference type="GO" id="GO:0043130">
    <property type="term" value="F:ubiquitin binding"/>
    <property type="evidence" value="ECO:0007669"/>
    <property type="project" value="TreeGrafter"/>
</dbReference>
<dbReference type="AlphaFoldDB" id="A0A177BCY3"/>
<dbReference type="GO" id="GO:0015031">
    <property type="term" value="P:protein transport"/>
    <property type="evidence" value="ECO:0007669"/>
    <property type="project" value="UniProtKB-UniRule"/>
</dbReference>
<dbReference type="InterPro" id="IPR037202">
    <property type="entry name" value="ESCRT_assembly_dom"/>
</dbReference>
<keyword evidence="4" id="KW-0967">Endosome</keyword>
<gene>
    <name evidence="12" type="ORF">A3Q56_00161</name>
</gene>
<dbReference type="PANTHER" id="PTHR23306">
    <property type="entry name" value="TUMOR SUSCEPTIBILITY GENE 101 PROTEIN-RELATED"/>
    <property type="match status" value="1"/>
</dbReference>
<feature type="coiled-coil region" evidence="8">
    <location>
        <begin position="205"/>
        <end position="239"/>
    </location>
</feature>
<dbReference type="EMBL" id="LWCA01000006">
    <property type="protein sequence ID" value="OAF72070.1"/>
    <property type="molecule type" value="Genomic_DNA"/>
</dbReference>